<evidence type="ECO:0000256" key="1">
    <source>
        <dbReference type="ARBA" id="ARBA00004651"/>
    </source>
</evidence>
<comment type="subcellular location">
    <subcellularLocation>
        <location evidence="1">Cell membrane</location>
        <topology evidence="1">Multi-pass membrane protein</topology>
    </subcellularLocation>
</comment>
<sequence>MDEFRPLLRVHAPRWPWLLAGGGLMLMATLAGFGLLALSGWFITATGLAGIAMAAGNTVMLDIYRPGAGIRFFAVGRAVSRYGERLVTHEAVMRLLADLRVWMFQRLMQLDLRRLGALRGGDTLARLTADVDRLDQFYLRLLAPVAVAAFGLVIAAVVLALFAPPAALAVTVIIGATAAAAALLGLWLTRRPGEQVVALSGQLRDHLVLALRGAAELRIYGHESSALQHQDALSREHERTNRTLARLAGLTQAGGSLATFISVWVAAVLTIPLVQTGALSGPGFGLVLLGTLALAELVTPLPMATQALARVRAAARRVVGAAPETTAPPPEAQRPGDGTVVLEGVRYRHHAGAPMILDGVGLTVYPGDRVAITGRSGTGKSSLLQLITGALSPESGAVRVGGDPVATLSPEAIGQRAAWMPQRTILFNGTVEDNLRMAAPDASRQSLWHALWLASLDDTVAALPEGLDTWLGESGRQLSGGEARRLTLARTLLQPAPVLLLDEPVRGLDRDTALAVMERLADLPEQRAVVVVTHAPELLPDRFRHLALHGGQLGAGV</sequence>
<dbReference type="GO" id="GO:0140359">
    <property type="term" value="F:ABC-type transporter activity"/>
    <property type="evidence" value="ECO:0007669"/>
    <property type="project" value="InterPro"/>
</dbReference>
<keyword evidence="4 10" id="KW-0067">ATP-binding</keyword>
<dbReference type="Pfam" id="PF00005">
    <property type="entry name" value="ABC_tran"/>
    <property type="match status" value="1"/>
</dbReference>
<dbReference type="PANTHER" id="PTHR24221">
    <property type="entry name" value="ATP-BINDING CASSETTE SUB-FAMILY B"/>
    <property type="match status" value="1"/>
</dbReference>
<dbReference type="InterPro" id="IPR003593">
    <property type="entry name" value="AAA+_ATPase"/>
</dbReference>
<name>A0A1H8Q5Z0_9GAMM</name>
<dbReference type="SUPFAM" id="SSF90123">
    <property type="entry name" value="ABC transporter transmembrane region"/>
    <property type="match status" value="1"/>
</dbReference>
<keyword evidence="5 7" id="KW-1133">Transmembrane helix</keyword>
<evidence type="ECO:0000256" key="5">
    <source>
        <dbReference type="ARBA" id="ARBA00022989"/>
    </source>
</evidence>
<proteinExistence type="predicted"/>
<dbReference type="GO" id="GO:0005886">
    <property type="term" value="C:plasma membrane"/>
    <property type="evidence" value="ECO:0007669"/>
    <property type="project" value="UniProtKB-SubCell"/>
</dbReference>
<evidence type="ECO:0000259" key="8">
    <source>
        <dbReference type="PROSITE" id="PS50893"/>
    </source>
</evidence>
<dbReference type="GO" id="GO:0005524">
    <property type="term" value="F:ATP binding"/>
    <property type="evidence" value="ECO:0007669"/>
    <property type="project" value="UniProtKB-KW"/>
</dbReference>
<dbReference type="GO" id="GO:0016887">
    <property type="term" value="F:ATP hydrolysis activity"/>
    <property type="evidence" value="ECO:0007669"/>
    <property type="project" value="InterPro"/>
</dbReference>
<feature type="transmembrane region" description="Helical" evidence="7">
    <location>
        <begin position="283"/>
        <end position="303"/>
    </location>
</feature>
<dbReference type="InterPro" id="IPR027417">
    <property type="entry name" value="P-loop_NTPase"/>
</dbReference>
<feature type="domain" description="ABC transmembrane type-1" evidence="9">
    <location>
        <begin position="19"/>
        <end position="310"/>
    </location>
</feature>
<feature type="transmembrane region" description="Helical" evidence="7">
    <location>
        <begin position="141"/>
        <end position="162"/>
    </location>
</feature>
<dbReference type="Gene3D" id="3.40.50.300">
    <property type="entry name" value="P-loop containing nucleotide triphosphate hydrolases"/>
    <property type="match status" value="1"/>
</dbReference>
<evidence type="ECO:0000313" key="11">
    <source>
        <dbReference type="Proteomes" id="UP000199657"/>
    </source>
</evidence>
<dbReference type="InterPro" id="IPR011527">
    <property type="entry name" value="ABC1_TM_dom"/>
</dbReference>
<dbReference type="GO" id="GO:0045454">
    <property type="term" value="P:cell redox homeostasis"/>
    <property type="evidence" value="ECO:0007669"/>
    <property type="project" value="InterPro"/>
</dbReference>
<feature type="domain" description="ABC transporter" evidence="8">
    <location>
        <begin position="340"/>
        <end position="557"/>
    </location>
</feature>
<dbReference type="PROSITE" id="PS50929">
    <property type="entry name" value="ABC_TM1F"/>
    <property type="match status" value="1"/>
</dbReference>
<dbReference type="PROSITE" id="PS50893">
    <property type="entry name" value="ABC_TRANSPORTER_2"/>
    <property type="match status" value="1"/>
</dbReference>
<keyword evidence="11" id="KW-1185">Reference proteome</keyword>
<dbReference type="STRING" id="406100.SAMN04488052_101375"/>
<dbReference type="Gene3D" id="1.20.1560.10">
    <property type="entry name" value="ABC transporter type 1, transmembrane domain"/>
    <property type="match status" value="1"/>
</dbReference>
<dbReference type="InterPro" id="IPR039421">
    <property type="entry name" value="Type_1_exporter"/>
</dbReference>
<dbReference type="InterPro" id="IPR003439">
    <property type="entry name" value="ABC_transporter-like_ATP-bd"/>
</dbReference>
<dbReference type="SUPFAM" id="SSF52540">
    <property type="entry name" value="P-loop containing nucleoside triphosphate hydrolases"/>
    <property type="match status" value="1"/>
</dbReference>
<evidence type="ECO:0000313" key="10">
    <source>
        <dbReference type="EMBL" id="SEO49630.1"/>
    </source>
</evidence>
<dbReference type="PANTHER" id="PTHR24221:SF654">
    <property type="entry name" value="ATP-BINDING CASSETTE SUB-FAMILY B MEMBER 6"/>
    <property type="match status" value="1"/>
</dbReference>
<feature type="transmembrane region" description="Helical" evidence="7">
    <location>
        <begin position="247"/>
        <end position="271"/>
    </location>
</feature>
<dbReference type="InterPro" id="IPR014223">
    <property type="entry name" value="ABC_CydC/D"/>
</dbReference>
<keyword evidence="2 7" id="KW-0812">Transmembrane</keyword>
<dbReference type="AlphaFoldDB" id="A0A1H8Q5Z0"/>
<dbReference type="GO" id="GO:0034775">
    <property type="term" value="P:glutathione transmembrane transport"/>
    <property type="evidence" value="ECO:0007669"/>
    <property type="project" value="InterPro"/>
</dbReference>
<evidence type="ECO:0000256" key="7">
    <source>
        <dbReference type="SAM" id="Phobius"/>
    </source>
</evidence>
<dbReference type="Proteomes" id="UP000199657">
    <property type="component" value="Unassembled WGS sequence"/>
</dbReference>
<feature type="transmembrane region" description="Helical" evidence="7">
    <location>
        <begin position="41"/>
        <end position="64"/>
    </location>
</feature>
<dbReference type="RefSeq" id="WP_171909766.1">
    <property type="nucleotide sequence ID" value="NZ_FOEG01000001.1"/>
</dbReference>
<gene>
    <name evidence="10" type="ORF">SAMN04488052_101375</name>
</gene>
<dbReference type="InterPro" id="IPR017871">
    <property type="entry name" value="ABC_transporter-like_CS"/>
</dbReference>
<protein>
    <submittedName>
        <fullName evidence="10">ATP-binding cassette, subfamily C, CydC</fullName>
    </submittedName>
</protein>
<evidence type="ECO:0000256" key="2">
    <source>
        <dbReference type="ARBA" id="ARBA00022692"/>
    </source>
</evidence>
<keyword evidence="3" id="KW-0547">Nucleotide-binding</keyword>
<evidence type="ECO:0000256" key="4">
    <source>
        <dbReference type="ARBA" id="ARBA00022840"/>
    </source>
</evidence>
<organism evidence="10 11">
    <name type="scientific">Aquisalimonas asiatica</name>
    <dbReference type="NCBI Taxonomy" id="406100"/>
    <lineage>
        <taxon>Bacteria</taxon>
        <taxon>Pseudomonadati</taxon>
        <taxon>Pseudomonadota</taxon>
        <taxon>Gammaproteobacteria</taxon>
        <taxon>Chromatiales</taxon>
        <taxon>Ectothiorhodospiraceae</taxon>
        <taxon>Aquisalimonas</taxon>
    </lineage>
</organism>
<dbReference type="NCBIfam" id="TIGR02868">
    <property type="entry name" value="CydC"/>
    <property type="match status" value="1"/>
</dbReference>
<dbReference type="InterPro" id="IPR036640">
    <property type="entry name" value="ABC1_TM_sf"/>
</dbReference>
<dbReference type="Pfam" id="PF00664">
    <property type="entry name" value="ABC_membrane"/>
    <property type="match status" value="1"/>
</dbReference>
<accession>A0A1H8Q5Z0</accession>
<feature type="transmembrane region" description="Helical" evidence="7">
    <location>
        <begin position="168"/>
        <end position="188"/>
    </location>
</feature>
<reference evidence="10 11" key="1">
    <citation type="submission" date="2016-10" db="EMBL/GenBank/DDBJ databases">
        <authorList>
            <person name="de Groot N.N."/>
        </authorList>
    </citation>
    <scope>NUCLEOTIDE SEQUENCE [LARGE SCALE GENOMIC DNA]</scope>
    <source>
        <strain evidence="10 11">CGMCC 1.6291</strain>
    </source>
</reference>
<evidence type="ECO:0000259" key="9">
    <source>
        <dbReference type="PROSITE" id="PS50929"/>
    </source>
</evidence>
<evidence type="ECO:0000256" key="3">
    <source>
        <dbReference type="ARBA" id="ARBA00022741"/>
    </source>
</evidence>
<dbReference type="EMBL" id="FOEG01000001">
    <property type="protein sequence ID" value="SEO49630.1"/>
    <property type="molecule type" value="Genomic_DNA"/>
</dbReference>
<evidence type="ECO:0000256" key="6">
    <source>
        <dbReference type="ARBA" id="ARBA00023136"/>
    </source>
</evidence>
<keyword evidence="6 7" id="KW-0472">Membrane</keyword>
<dbReference type="SMART" id="SM00382">
    <property type="entry name" value="AAA"/>
    <property type="match status" value="1"/>
</dbReference>
<dbReference type="PROSITE" id="PS00211">
    <property type="entry name" value="ABC_TRANSPORTER_1"/>
    <property type="match status" value="1"/>
</dbReference>
<feature type="transmembrane region" description="Helical" evidence="7">
    <location>
        <begin position="15"/>
        <end position="35"/>
    </location>
</feature>